<dbReference type="PANTHER" id="PTHR45789:SF2">
    <property type="entry name" value="FI18025P1"/>
    <property type="match status" value="1"/>
</dbReference>
<dbReference type="AlphaFoldDB" id="A0A834VEK1"/>
<keyword evidence="3" id="KW-0804">Transcription</keyword>
<evidence type="ECO:0000313" key="9">
    <source>
        <dbReference type="EnsemblMetazoa" id="KAF7492795.1"/>
    </source>
</evidence>
<feature type="region of interest" description="Disordered" evidence="6">
    <location>
        <begin position="903"/>
        <end position="1024"/>
    </location>
</feature>
<dbReference type="EMBL" id="WVUK01000056">
    <property type="protein sequence ID" value="KAF7492795.1"/>
    <property type="molecule type" value="Genomic_DNA"/>
</dbReference>
<feature type="domain" description="HMG box" evidence="7">
    <location>
        <begin position="775"/>
        <end position="843"/>
    </location>
</feature>
<feature type="region of interest" description="Disordered" evidence="6">
    <location>
        <begin position="1"/>
        <end position="29"/>
    </location>
</feature>
<dbReference type="GO" id="GO:0005634">
    <property type="term" value="C:nucleus"/>
    <property type="evidence" value="ECO:0007669"/>
    <property type="project" value="UniProtKB-UniRule"/>
</dbReference>
<reference evidence="9" key="3">
    <citation type="submission" date="2022-06" db="UniProtKB">
        <authorList>
            <consortium name="EnsemblMetazoa"/>
        </authorList>
    </citation>
    <scope>IDENTIFICATION</scope>
</reference>
<dbReference type="SUPFAM" id="SSF47095">
    <property type="entry name" value="HMG-box"/>
    <property type="match status" value="1"/>
</dbReference>
<dbReference type="Pfam" id="PF00505">
    <property type="entry name" value="HMG_box"/>
    <property type="match status" value="1"/>
</dbReference>
<dbReference type="EnsemblMetazoa" id="SSS_7114s_mrna">
    <property type="protein sequence ID" value="KAF7492795.1"/>
    <property type="gene ID" value="SSS_7114"/>
</dbReference>
<evidence type="ECO:0000256" key="5">
    <source>
        <dbReference type="PROSITE-ProRule" id="PRU00267"/>
    </source>
</evidence>
<dbReference type="InterPro" id="IPR009071">
    <property type="entry name" value="HMG_box_dom"/>
</dbReference>
<feature type="compositionally biased region" description="Low complexity" evidence="6">
    <location>
        <begin position="644"/>
        <end position="660"/>
    </location>
</feature>
<dbReference type="CDD" id="cd22042">
    <property type="entry name" value="HMG-box_EGL13-like"/>
    <property type="match status" value="1"/>
</dbReference>
<dbReference type="GO" id="GO:0000978">
    <property type="term" value="F:RNA polymerase II cis-regulatory region sequence-specific DNA binding"/>
    <property type="evidence" value="ECO:0007669"/>
    <property type="project" value="TreeGrafter"/>
</dbReference>
<feature type="DNA-binding region" description="HMG box" evidence="5">
    <location>
        <begin position="775"/>
        <end position="843"/>
    </location>
</feature>
<feature type="compositionally biased region" description="Basic residues" evidence="6">
    <location>
        <begin position="705"/>
        <end position="726"/>
    </location>
</feature>
<reference evidence="8" key="2">
    <citation type="submission" date="2020-01" db="EMBL/GenBank/DDBJ databases">
        <authorList>
            <person name="Korhonen P.K.K."/>
            <person name="Guangxu M.G."/>
            <person name="Wang T.W."/>
            <person name="Stroehlein A.J.S."/>
            <person name="Young N.D."/>
            <person name="Ang C.-S.A."/>
            <person name="Fernando D.W.F."/>
            <person name="Lu H.L."/>
            <person name="Taylor S.T."/>
            <person name="Ehtesham M.E.M."/>
            <person name="Najaraj S.H.N."/>
            <person name="Harsha G.H.G."/>
            <person name="Madugundu A.M."/>
            <person name="Renuse S.R."/>
            <person name="Holt D.H."/>
            <person name="Pandey A.P."/>
            <person name="Papenfuss A.P."/>
            <person name="Gasser R.B.G."/>
            <person name="Fischer K.F."/>
        </authorList>
    </citation>
    <scope>NUCLEOTIDE SEQUENCE</scope>
    <source>
        <strain evidence="8">SSS_KF_BRIS2020</strain>
    </source>
</reference>
<evidence type="ECO:0000256" key="1">
    <source>
        <dbReference type="ARBA" id="ARBA00023015"/>
    </source>
</evidence>
<feature type="compositionally biased region" description="Polar residues" evidence="6">
    <location>
        <begin position="340"/>
        <end position="354"/>
    </location>
</feature>
<dbReference type="SMART" id="SM00398">
    <property type="entry name" value="HMG"/>
    <property type="match status" value="1"/>
</dbReference>
<feature type="compositionally biased region" description="Low complexity" evidence="6">
    <location>
        <begin position="575"/>
        <end position="587"/>
    </location>
</feature>
<feature type="compositionally biased region" description="Low complexity" evidence="6">
    <location>
        <begin position="729"/>
        <end position="750"/>
    </location>
</feature>
<name>A0A834VEK1_SARSC</name>
<dbReference type="InterPro" id="IPR051356">
    <property type="entry name" value="SOX/SOX-like_TF"/>
</dbReference>
<keyword evidence="4 5" id="KW-0539">Nucleus</keyword>
<dbReference type="PROSITE" id="PS50118">
    <property type="entry name" value="HMG_BOX_2"/>
    <property type="match status" value="1"/>
</dbReference>
<feature type="compositionally biased region" description="Basic residues" evidence="6">
    <location>
        <begin position="978"/>
        <end position="989"/>
    </location>
</feature>
<feature type="region of interest" description="Disordered" evidence="6">
    <location>
        <begin position="568"/>
        <end position="587"/>
    </location>
</feature>
<dbReference type="OrthoDB" id="6247875at2759"/>
<evidence type="ECO:0000256" key="2">
    <source>
        <dbReference type="ARBA" id="ARBA00023125"/>
    </source>
</evidence>
<feature type="region of interest" description="Disordered" evidence="6">
    <location>
        <begin position="231"/>
        <end position="252"/>
    </location>
</feature>
<proteinExistence type="predicted"/>
<feature type="compositionally biased region" description="Polar residues" evidence="6">
    <location>
        <begin position="661"/>
        <end position="677"/>
    </location>
</feature>
<feature type="compositionally biased region" description="Polar residues" evidence="6">
    <location>
        <begin position="1013"/>
        <end position="1024"/>
    </location>
</feature>
<evidence type="ECO:0000256" key="4">
    <source>
        <dbReference type="ARBA" id="ARBA00023242"/>
    </source>
</evidence>
<keyword evidence="10" id="KW-1185">Reference proteome</keyword>
<evidence type="ECO:0000313" key="10">
    <source>
        <dbReference type="Proteomes" id="UP000070412"/>
    </source>
</evidence>
<dbReference type="Gene3D" id="1.10.30.10">
    <property type="entry name" value="High mobility group box domain"/>
    <property type="match status" value="1"/>
</dbReference>
<feature type="region of interest" description="Disordered" evidence="6">
    <location>
        <begin position="78"/>
        <end position="97"/>
    </location>
</feature>
<dbReference type="PANTHER" id="PTHR45789">
    <property type="entry name" value="FI18025P1"/>
    <property type="match status" value="1"/>
</dbReference>
<gene>
    <name evidence="8" type="ORF">SSS_7114</name>
</gene>
<evidence type="ECO:0000256" key="3">
    <source>
        <dbReference type="ARBA" id="ARBA00023163"/>
    </source>
</evidence>
<organism evidence="8">
    <name type="scientific">Sarcoptes scabiei</name>
    <name type="common">Itch mite</name>
    <name type="synonym">Acarus scabiei</name>
    <dbReference type="NCBI Taxonomy" id="52283"/>
    <lineage>
        <taxon>Eukaryota</taxon>
        <taxon>Metazoa</taxon>
        <taxon>Ecdysozoa</taxon>
        <taxon>Arthropoda</taxon>
        <taxon>Chelicerata</taxon>
        <taxon>Arachnida</taxon>
        <taxon>Acari</taxon>
        <taxon>Acariformes</taxon>
        <taxon>Sarcoptiformes</taxon>
        <taxon>Astigmata</taxon>
        <taxon>Psoroptidia</taxon>
        <taxon>Sarcoptoidea</taxon>
        <taxon>Sarcoptidae</taxon>
        <taxon>Sarcoptinae</taxon>
        <taxon>Sarcoptes</taxon>
    </lineage>
</organism>
<feature type="compositionally biased region" description="Polar residues" evidence="6">
    <location>
        <begin position="990"/>
        <end position="999"/>
    </location>
</feature>
<dbReference type="FunFam" id="1.10.30.10:FF:000003">
    <property type="entry name" value="Putative transcription factor SOX-6"/>
    <property type="match status" value="1"/>
</dbReference>
<dbReference type="GO" id="GO:0000981">
    <property type="term" value="F:DNA-binding transcription factor activity, RNA polymerase II-specific"/>
    <property type="evidence" value="ECO:0007669"/>
    <property type="project" value="TreeGrafter"/>
</dbReference>
<evidence type="ECO:0000313" key="8">
    <source>
        <dbReference type="EMBL" id="KAF7492795.1"/>
    </source>
</evidence>
<accession>A0A834VEK1</accession>
<keyword evidence="2 5" id="KW-0238">DNA-binding</keyword>
<feature type="compositionally biased region" description="Low complexity" evidence="6">
    <location>
        <begin position="913"/>
        <end position="977"/>
    </location>
</feature>
<keyword evidence="1" id="KW-0805">Transcription regulation</keyword>
<evidence type="ECO:0000256" key="6">
    <source>
        <dbReference type="SAM" id="MobiDB-lite"/>
    </source>
</evidence>
<feature type="region of interest" description="Disordered" evidence="6">
    <location>
        <begin position="339"/>
        <end position="364"/>
    </location>
</feature>
<protein>
    <submittedName>
        <fullName evidence="8">Transcription factor Sox-6</fullName>
    </submittedName>
</protein>
<dbReference type="Proteomes" id="UP000070412">
    <property type="component" value="Unassembled WGS sequence"/>
</dbReference>
<feature type="region of interest" description="Disordered" evidence="6">
    <location>
        <begin position="644"/>
        <end position="754"/>
    </location>
</feature>
<dbReference type="InterPro" id="IPR036910">
    <property type="entry name" value="HMG_box_dom_sf"/>
</dbReference>
<sequence>MLPIRAMSSKRRKLAQPNKWFSSPSSSSSMTNLLNEKDIIIDDDQVFEIINNNENNSIDDIGQDYDDDDDDGIVFPQETNRNDCLENDNDGLGEPNLNDPERMGTIESSMQSDSITKNSLDAINSLDSFKNQFNVPSSSSSISLATPSTMNFSNQFELLDELISQTYKLDCLQEQIQSNEVSSGFEQIASINESNENISESVENHQHHPFQHQEKLHREKFAMNNDDINHHHHHRHLEPKRSDPESQQQWSEQKLNQIVEQLFKLRQCFQSNIDNVIEDGSITKHNTDMKESPEKLSLRMGLKSQMKNTEIESLVGHNLDDVDCSSHKYPNIQFKHLQKNRSSFKGQRSRQGFETSDHNRKYSSQLESKQFVSKLSNFIPKSSSNLFSSLSSSSSLDQSNEFVNRDLNQIDPQQGSIIRQILSKYTDSNVNLNCFENSMLQLASSVLKSNKFTQFLPQSMRSFNLDQNLLNSVNPIGSLLDFNQIDSNLLFRYKDIEHHLNPRISSIGEHKMKFPSQLLAFNSSDKNNLETIQKAYFDSLKIELEQSNTLERYTLNDLLDPITNLSPMQSLSKQSHPSPTSSLLSSSLQSNLLRTDNDVIASNRTKSNKIKTDQSFEFGKISNTLLTHYTTMIDCNRSTAAQATSSSMASKSMMSMMEAKPTTSSNKRNLLESSDSSIGEKRINPIQKDQTDKLSQTKRGEKCLRHQNRHQNHHQHHHHHHQHHHNRSEQNSRSASNRSNQLGRQQQQLNRCEDDTRSIGAEIVLTRNPHQKGHIKRPMNAFMVWAKDERRKILKACPDMHNSNISKILGARWKAMTSVEKQPFYEEQSRLSRVHMQQHPDYRYRPRPKRTCIVDGKKLRISEYKQLMRSRRQEMRALWYRDDLIVNQTPNFDQERPLNIITDEEEDNHESSSKISPISLASSSSNSSSSSLLSASTTSTTTSSSSSSYSSLVTTKKSSSETSNVSSNNNGGNILLSRKMKSNKFKRSQLKNQLRSPISSLDERGMENIGSLARSSLIDQTDKQ</sequence>
<evidence type="ECO:0000259" key="7">
    <source>
        <dbReference type="PROSITE" id="PS50118"/>
    </source>
</evidence>
<reference evidence="10" key="1">
    <citation type="journal article" date="2020" name="PLoS Negl. Trop. Dis.">
        <title>High-quality nuclear genome for Sarcoptes scabiei-A critical resource for a neglected parasite.</title>
        <authorList>
            <person name="Korhonen P.K."/>
            <person name="Gasser R.B."/>
            <person name="Ma G."/>
            <person name="Wang T."/>
            <person name="Stroehlein A.J."/>
            <person name="Young N.D."/>
            <person name="Ang C.S."/>
            <person name="Fernando D.D."/>
            <person name="Lu H.C."/>
            <person name="Taylor S."/>
            <person name="Reynolds S.L."/>
            <person name="Mofiz E."/>
            <person name="Najaraj S.H."/>
            <person name="Gowda H."/>
            <person name="Madugundu A."/>
            <person name="Renuse S."/>
            <person name="Holt D."/>
            <person name="Pandey A."/>
            <person name="Papenfuss A.T."/>
            <person name="Fischer K."/>
        </authorList>
    </citation>
    <scope>NUCLEOTIDE SEQUENCE [LARGE SCALE GENOMIC DNA]</scope>
</reference>
<dbReference type="GO" id="GO:0045165">
    <property type="term" value="P:cell fate commitment"/>
    <property type="evidence" value="ECO:0007669"/>
    <property type="project" value="TreeGrafter"/>
</dbReference>